<dbReference type="EMBL" id="NKXS01001825">
    <property type="protein sequence ID" value="PIN16640.1"/>
    <property type="molecule type" value="Genomic_DNA"/>
</dbReference>
<comment type="caution">
    <text evidence="1">The sequence shown here is derived from an EMBL/GenBank/DDBJ whole genome shotgun (WGS) entry which is preliminary data.</text>
</comment>
<accession>A0A2G9HH62</accession>
<keyword evidence="2" id="KW-1185">Reference proteome</keyword>
<sequence length="102" mass="10048">MRLLCCLCNNGRKKKRPTAAFRAPRPFPRLPPELVEKGRENLESSGVKDGGMKILVARVAVAATLATANVISSSGGGSGCGNGGGCGGDGGGCGGDGGGCRG</sequence>
<dbReference type="Proteomes" id="UP000231279">
    <property type="component" value="Unassembled WGS sequence"/>
</dbReference>
<dbReference type="AlphaFoldDB" id="A0A2G9HH62"/>
<organism evidence="1 2">
    <name type="scientific">Handroanthus impetiginosus</name>
    <dbReference type="NCBI Taxonomy" id="429701"/>
    <lineage>
        <taxon>Eukaryota</taxon>
        <taxon>Viridiplantae</taxon>
        <taxon>Streptophyta</taxon>
        <taxon>Embryophyta</taxon>
        <taxon>Tracheophyta</taxon>
        <taxon>Spermatophyta</taxon>
        <taxon>Magnoliopsida</taxon>
        <taxon>eudicotyledons</taxon>
        <taxon>Gunneridae</taxon>
        <taxon>Pentapetalae</taxon>
        <taxon>asterids</taxon>
        <taxon>lamiids</taxon>
        <taxon>Lamiales</taxon>
        <taxon>Bignoniaceae</taxon>
        <taxon>Crescentiina</taxon>
        <taxon>Tabebuia alliance</taxon>
        <taxon>Handroanthus</taxon>
    </lineage>
</organism>
<evidence type="ECO:0000313" key="1">
    <source>
        <dbReference type="EMBL" id="PIN16640.1"/>
    </source>
</evidence>
<reference evidence="2" key="1">
    <citation type="journal article" date="2018" name="Gigascience">
        <title>Genome assembly of the Pink Ipe (Handroanthus impetiginosus, Bignoniaceae), a highly valued, ecologically keystone Neotropical timber forest tree.</title>
        <authorList>
            <person name="Silva-Junior O.B."/>
            <person name="Grattapaglia D."/>
            <person name="Novaes E."/>
            <person name="Collevatti R.G."/>
        </authorList>
    </citation>
    <scope>NUCLEOTIDE SEQUENCE [LARGE SCALE GENOMIC DNA]</scope>
    <source>
        <strain evidence="2">cv. UFG-1</strain>
    </source>
</reference>
<name>A0A2G9HH62_9LAMI</name>
<protein>
    <submittedName>
        <fullName evidence="1">Uncharacterized protein</fullName>
    </submittedName>
</protein>
<gene>
    <name evidence="1" type="ORF">CDL12_10706</name>
</gene>
<evidence type="ECO:0000313" key="2">
    <source>
        <dbReference type="Proteomes" id="UP000231279"/>
    </source>
</evidence>
<proteinExistence type="predicted"/>